<gene>
    <name evidence="2" type="ORF">DEO72_LG7g1723</name>
</gene>
<keyword evidence="3" id="KW-1185">Reference proteome</keyword>
<evidence type="ECO:0000256" key="1">
    <source>
        <dbReference type="SAM" id="MobiDB-lite"/>
    </source>
</evidence>
<evidence type="ECO:0000313" key="2">
    <source>
        <dbReference type="EMBL" id="QCE00433.1"/>
    </source>
</evidence>
<dbReference type="Proteomes" id="UP000501690">
    <property type="component" value="Linkage Group LG7"/>
</dbReference>
<protein>
    <submittedName>
        <fullName evidence="2">Uncharacterized protein</fullName>
    </submittedName>
</protein>
<sequence length="112" mass="13439">MENEVHEMAVHEKEVQHQRRRRRDGGWRSMVAATVDVQQGERRERERERERREPCSMHEMELQEMEVQHHRRRRRTVVGGCGGSLVVVEREELDVVERWRGEEKKGGSRILS</sequence>
<name>A0A4D6MG79_VIGUN</name>
<feature type="region of interest" description="Disordered" evidence="1">
    <location>
        <begin position="1"/>
        <end position="56"/>
    </location>
</feature>
<evidence type="ECO:0000313" key="3">
    <source>
        <dbReference type="Proteomes" id="UP000501690"/>
    </source>
</evidence>
<proteinExistence type="predicted"/>
<dbReference type="AlphaFoldDB" id="A0A4D6MG79"/>
<feature type="compositionally biased region" description="Basic and acidic residues" evidence="1">
    <location>
        <begin position="39"/>
        <end position="56"/>
    </location>
</feature>
<feature type="compositionally biased region" description="Basic and acidic residues" evidence="1">
    <location>
        <begin position="1"/>
        <end position="17"/>
    </location>
</feature>
<reference evidence="2 3" key="1">
    <citation type="submission" date="2019-04" db="EMBL/GenBank/DDBJ databases">
        <title>An improved genome assembly and genetic linkage map for asparagus bean, Vigna unguiculata ssp. sesquipedialis.</title>
        <authorList>
            <person name="Xia Q."/>
            <person name="Zhang R."/>
            <person name="Dong Y."/>
        </authorList>
    </citation>
    <scope>NUCLEOTIDE SEQUENCE [LARGE SCALE GENOMIC DNA]</scope>
    <source>
        <tissue evidence="2">Leaf</tissue>
    </source>
</reference>
<dbReference type="EMBL" id="CP039351">
    <property type="protein sequence ID" value="QCE00433.1"/>
    <property type="molecule type" value="Genomic_DNA"/>
</dbReference>
<accession>A0A4D6MG79</accession>
<organism evidence="2 3">
    <name type="scientific">Vigna unguiculata</name>
    <name type="common">Cowpea</name>
    <dbReference type="NCBI Taxonomy" id="3917"/>
    <lineage>
        <taxon>Eukaryota</taxon>
        <taxon>Viridiplantae</taxon>
        <taxon>Streptophyta</taxon>
        <taxon>Embryophyta</taxon>
        <taxon>Tracheophyta</taxon>
        <taxon>Spermatophyta</taxon>
        <taxon>Magnoliopsida</taxon>
        <taxon>eudicotyledons</taxon>
        <taxon>Gunneridae</taxon>
        <taxon>Pentapetalae</taxon>
        <taxon>rosids</taxon>
        <taxon>fabids</taxon>
        <taxon>Fabales</taxon>
        <taxon>Fabaceae</taxon>
        <taxon>Papilionoideae</taxon>
        <taxon>50 kb inversion clade</taxon>
        <taxon>NPAAA clade</taxon>
        <taxon>indigoferoid/millettioid clade</taxon>
        <taxon>Phaseoleae</taxon>
        <taxon>Vigna</taxon>
    </lineage>
</organism>